<dbReference type="PANTHER" id="PTHR47211:SF3">
    <property type="entry name" value="TRIHELIX TRANSCRIPTION FACTOR ASR3-LIKE"/>
    <property type="match status" value="1"/>
</dbReference>
<dbReference type="Gene3D" id="1.10.10.60">
    <property type="entry name" value="Homeodomain-like"/>
    <property type="match status" value="1"/>
</dbReference>
<feature type="compositionally biased region" description="Basic and acidic residues" evidence="2">
    <location>
        <begin position="244"/>
        <end position="280"/>
    </location>
</feature>
<evidence type="ECO:0000313" key="4">
    <source>
        <dbReference type="EMBL" id="KAL3617627.1"/>
    </source>
</evidence>
<dbReference type="Proteomes" id="UP001632038">
    <property type="component" value="Unassembled WGS sequence"/>
</dbReference>
<feature type="domain" description="Myb-like" evidence="3">
    <location>
        <begin position="49"/>
        <end position="116"/>
    </location>
</feature>
<feature type="region of interest" description="Disordered" evidence="2">
    <location>
        <begin position="181"/>
        <end position="280"/>
    </location>
</feature>
<proteinExistence type="predicted"/>
<gene>
    <name evidence="4" type="ORF">CASFOL_037948</name>
</gene>
<feature type="region of interest" description="Disordered" evidence="2">
    <location>
        <begin position="68"/>
        <end position="89"/>
    </location>
</feature>
<keyword evidence="1" id="KW-0175">Coiled coil</keyword>
<organism evidence="4 5">
    <name type="scientific">Castilleja foliolosa</name>
    <dbReference type="NCBI Taxonomy" id="1961234"/>
    <lineage>
        <taxon>Eukaryota</taxon>
        <taxon>Viridiplantae</taxon>
        <taxon>Streptophyta</taxon>
        <taxon>Embryophyta</taxon>
        <taxon>Tracheophyta</taxon>
        <taxon>Spermatophyta</taxon>
        <taxon>Magnoliopsida</taxon>
        <taxon>eudicotyledons</taxon>
        <taxon>Gunneridae</taxon>
        <taxon>Pentapetalae</taxon>
        <taxon>asterids</taxon>
        <taxon>lamiids</taxon>
        <taxon>Lamiales</taxon>
        <taxon>Orobanchaceae</taxon>
        <taxon>Pedicularideae</taxon>
        <taxon>Castillejinae</taxon>
        <taxon>Castilleja</taxon>
    </lineage>
</organism>
<evidence type="ECO:0000256" key="2">
    <source>
        <dbReference type="SAM" id="MobiDB-lite"/>
    </source>
</evidence>
<protein>
    <recommendedName>
        <fullName evidence="3">Myb-like domain-containing protein</fullName>
    </recommendedName>
</protein>
<dbReference type="Pfam" id="PF13837">
    <property type="entry name" value="Myb_DNA-bind_4"/>
    <property type="match status" value="1"/>
</dbReference>
<evidence type="ECO:0000256" key="1">
    <source>
        <dbReference type="SAM" id="Coils"/>
    </source>
</evidence>
<feature type="compositionally biased region" description="Basic and acidic residues" evidence="2">
    <location>
        <begin position="208"/>
        <end position="225"/>
    </location>
</feature>
<dbReference type="EMBL" id="JAVIJP010000081">
    <property type="protein sequence ID" value="KAL3617627.1"/>
    <property type="molecule type" value="Genomic_DNA"/>
</dbReference>
<dbReference type="SMART" id="SM00717">
    <property type="entry name" value="SANT"/>
    <property type="match status" value="1"/>
</dbReference>
<evidence type="ECO:0000313" key="5">
    <source>
        <dbReference type="Proteomes" id="UP001632038"/>
    </source>
</evidence>
<evidence type="ECO:0000259" key="3">
    <source>
        <dbReference type="PROSITE" id="PS50090"/>
    </source>
</evidence>
<accession>A0ABD3BLK1</accession>
<keyword evidence="5" id="KW-1185">Reference proteome</keyword>
<dbReference type="InterPro" id="IPR001005">
    <property type="entry name" value="SANT/Myb"/>
</dbReference>
<sequence>MCLKKTLCHYRDVIYNSTRQSLSLIQTLFNMASGSNGQDDGYKSPRHPRWTQQETLVLIEGKRIVEGRGRKGRKSSSVSGPDNNVEPKWDAVSSHCRRNGVDRGPVQCRKRWSNLLSDFKKIKAWDGKVKGGDECFWTMRSDLRRENKLPGFFDKEVYDVFDGDRVFTNTPENQLALVTVSVEEDNGDGTDDVEVENDEDDENDEFERDVNVGKEKIETDDDKTSKIPSPVPISEVKYQAYTNQDRKRQPGPDFRRGSEYQKEEVKRRKQSSSDRRNADVDDSFVKALERNMSLLNAQLEEQKVNSRLDREQKKEQHDSLMAVLTKITDALEKIANKM</sequence>
<dbReference type="PANTHER" id="PTHR47211">
    <property type="entry name" value="TRIHELIX TRANSCRIPTION FACTOR ASR3"/>
    <property type="match status" value="1"/>
</dbReference>
<dbReference type="PROSITE" id="PS50090">
    <property type="entry name" value="MYB_LIKE"/>
    <property type="match status" value="1"/>
</dbReference>
<name>A0ABD3BLK1_9LAMI</name>
<dbReference type="InterPro" id="IPR044822">
    <property type="entry name" value="Myb_DNA-bind_4"/>
</dbReference>
<feature type="compositionally biased region" description="Acidic residues" evidence="2">
    <location>
        <begin position="182"/>
        <end position="207"/>
    </location>
</feature>
<feature type="coiled-coil region" evidence="1">
    <location>
        <begin position="285"/>
        <end position="316"/>
    </location>
</feature>
<comment type="caution">
    <text evidence="4">The sequence shown here is derived from an EMBL/GenBank/DDBJ whole genome shotgun (WGS) entry which is preliminary data.</text>
</comment>
<reference evidence="5" key="1">
    <citation type="journal article" date="2024" name="IScience">
        <title>Strigolactones Initiate the Formation of Haustorium-like Structures in Castilleja.</title>
        <authorList>
            <person name="Buerger M."/>
            <person name="Peterson D."/>
            <person name="Chory J."/>
        </authorList>
    </citation>
    <scope>NUCLEOTIDE SEQUENCE [LARGE SCALE GENOMIC DNA]</scope>
</reference>
<dbReference type="AlphaFoldDB" id="A0ABD3BLK1"/>